<feature type="transmembrane region" description="Helical" evidence="8">
    <location>
        <begin position="207"/>
        <end position="226"/>
    </location>
</feature>
<dbReference type="GO" id="GO:0022857">
    <property type="term" value="F:transmembrane transporter activity"/>
    <property type="evidence" value="ECO:0007669"/>
    <property type="project" value="InterPro"/>
</dbReference>
<dbReference type="KEGG" id="clf:GJQ69_02950"/>
<evidence type="ECO:0000256" key="3">
    <source>
        <dbReference type="ARBA" id="ARBA00022448"/>
    </source>
</evidence>
<keyword evidence="3" id="KW-0813">Transport</keyword>
<keyword evidence="4" id="KW-1003">Cell membrane</keyword>
<dbReference type="PANTHER" id="PTHR30472">
    <property type="entry name" value="FERRIC ENTEROBACTIN TRANSPORT SYSTEM PERMEASE PROTEIN"/>
    <property type="match status" value="1"/>
</dbReference>
<feature type="transmembrane region" description="Helical" evidence="8">
    <location>
        <begin position="75"/>
        <end position="95"/>
    </location>
</feature>
<feature type="transmembrane region" description="Helical" evidence="8">
    <location>
        <begin position="104"/>
        <end position="122"/>
    </location>
</feature>
<dbReference type="PANTHER" id="PTHR30472:SF25">
    <property type="entry name" value="ABC TRANSPORTER PERMEASE PROTEIN MJ0876-RELATED"/>
    <property type="match status" value="1"/>
</dbReference>
<dbReference type="CDD" id="cd06550">
    <property type="entry name" value="TM_ABC_iron-siderophores_like"/>
    <property type="match status" value="1"/>
</dbReference>
<evidence type="ECO:0000313" key="12">
    <source>
        <dbReference type="Proteomes" id="UP000509623"/>
    </source>
</evidence>
<feature type="transmembrane region" description="Helical" evidence="8">
    <location>
        <begin position="183"/>
        <end position="200"/>
    </location>
</feature>
<evidence type="ECO:0000256" key="7">
    <source>
        <dbReference type="ARBA" id="ARBA00023136"/>
    </source>
</evidence>
<evidence type="ECO:0000256" key="6">
    <source>
        <dbReference type="ARBA" id="ARBA00022989"/>
    </source>
</evidence>
<dbReference type="SUPFAM" id="SSF81345">
    <property type="entry name" value="ABC transporter involved in vitamin B12 uptake, BtuC"/>
    <property type="match status" value="1"/>
</dbReference>
<dbReference type="EMBL" id="CP046161">
    <property type="protein sequence ID" value="QKO29787.1"/>
    <property type="molecule type" value="Genomic_DNA"/>
</dbReference>
<dbReference type="InterPro" id="IPR037294">
    <property type="entry name" value="ABC_BtuC-like"/>
</dbReference>
<evidence type="ECO:0000256" key="2">
    <source>
        <dbReference type="ARBA" id="ARBA00007935"/>
    </source>
</evidence>
<feature type="transmembrane region" description="Helical" evidence="8">
    <location>
        <begin position="286"/>
        <end position="310"/>
    </location>
</feature>
<evidence type="ECO:0000313" key="10">
    <source>
        <dbReference type="EMBL" id="QKO29787.1"/>
    </source>
</evidence>
<dbReference type="FunFam" id="1.10.3470.10:FF:000001">
    <property type="entry name" value="Vitamin B12 ABC transporter permease BtuC"/>
    <property type="match status" value="1"/>
</dbReference>
<comment type="similarity">
    <text evidence="2">Belongs to the binding-protein-dependent transport system permease family. FecCD subfamily.</text>
</comment>
<proteinExistence type="inferred from homology"/>
<dbReference type="Pfam" id="PF01032">
    <property type="entry name" value="FecCD"/>
    <property type="match status" value="1"/>
</dbReference>
<feature type="transmembrane region" description="Helical" evidence="8">
    <location>
        <begin position="128"/>
        <end position="149"/>
    </location>
</feature>
<gene>
    <name evidence="9" type="ORF">GJQ69_02950</name>
    <name evidence="10" type="ORF">GKP14_01415</name>
</gene>
<organism evidence="9 11">
    <name type="scientific">Caproicibacterium lactatifermentans</name>
    <dbReference type="NCBI Taxonomy" id="2666138"/>
    <lineage>
        <taxon>Bacteria</taxon>
        <taxon>Bacillati</taxon>
        <taxon>Bacillota</taxon>
        <taxon>Clostridia</taxon>
        <taxon>Eubacteriales</taxon>
        <taxon>Oscillospiraceae</taxon>
        <taxon>Caproicibacterium</taxon>
    </lineage>
</organism>
<evidence type="ECO:0000256" key="8">
    <source>
        <dbReference type="SAM" id="Phobius"/>
    </source>
</evidence>
<reference evidence="11 12" key="1">
    <citation type="submission" date="2019-11" db="EMBL/GenBank/DDBJ databases">
        <authorList>
            <person name="Ren C."/>
            <person name="Wang H."/>
            <person name="Xu Y."/>
        </authorList>
    </citation>
    <scope>NUCLEOTIDE SEQUENCE [LARGE SCALE GENOMIC DNA]</scope>
    <source>
        <strain evidence="12">JNU-WLY1368</strain>
        <strain evidence="9 11">LBM 19010</strain>
    </source>
</reference>
<keyword evidence="5 8" id="KW-0812">Transmembrane</keyword>
<dbReference type="GO" id="GO:0033214">
    <property type="term" value="P:siderophore-iron import into cell"/>
    <property type="evidence" value="ECO:0007669"/>
    <property type="project" value="TreeGrafter"/>
</dbReference>
<accession>A0A859DPQ3</accession>
<dbReference type="RefSeq" id="WP_086036196.1">
    <property type="nucleotide sequence ID" value="NZ_CP046051.1"/>
</dbReference>
<dbReference type="EMBL" id="CP046051">
    <property type="protein sequence ID" value="QKN23534.1"/>
    <property type="molecule type" value="Genomic_DNA"/>
</dbReference>
<sequence length="344" mass="35700">MPISQKSSTRNSRPKSHNRTALLLMAVAAAAAVLLSLCCGSQPYSLQQMIFAVSHRDTDSTVWQVLVNVRVPRTLAAGLAGCALAVAGAVIQAVLNNAMASPNVIGINAGAGFFGLLAAVFAPPAMGLVPISSFLGAFCTALFIYALAVRAAFSRTVLILAGIAVGSMLTAGINTITLLEPNAVASSSSFMLGGFSGVALENVQSAFFYILVGLLLAGFLAENLDVLQLGEESAASLGLNVQRTRFLAILAAALLAGAAVSFAGLLSFVGLLVPHIVRRLVGGRNVWVLPACALSGTAFVLLCDTLARVIFAPFEFPVGIILSLLGGPFFLSLLLRHRKGRLYD</sequence>
<evidence type="ECO:0000256" key="1">
    <source>
        <dbReference type="ARBA" id="ARBA00004651"/>
    </source>
</evidence>
<keyword evidence="6 8" id="KW-1133">Transmembrane helix</keyword>
<evidence type="ECO:0000256" key="4">
    <source>
        <dbReference type="ARBA" id="ARBA00022475"/>
    </source>
</evidence>
<dbReference type="Gene3D" id="1.10.3470.10">
    <property type="entry name" value="ABC transporter involved in vitamin B12 uptake, BtuC"/>
    <property type="match status" value="1"/>
</dbReference>
<evidence type="ECO:0000313" key="9">
    <source>
        <dbReference type="EMBL" id="QKN23534.1"/>
    </source>
</evidence>
<dbReference type="AlphaFoldDB" id="A0A859DPQ3"/>
<feature type="transmembrane region" description="Helical" evidence="8">
    <location>
        <begin position="316"/>
        <end position="335"/>
    </location>
</feature>
<dbReference type="GO" id="GO:0005886">
    <property type="term" value="C:plasma membrane"/>
    <property type="evidence" value="ECO:0007669"/>
    <property type="project" value="UniProtKB-SubCell"/>
</dbReference>
<keyword evidence="7 8" id="KW-0472">Membrane</keyword>
<keyword evidence="12" id="KW-1185">Reference proteome</keyword>
<evidence type="ECO:0000313" key="11">
    <source>
        <dbReference type="Proteomes" id="UP000501316"/>
    </source>
</evidence>
<dbReference type="InterPro" id="IPR000522">
    <property type="entry name" value="ABC_transptr_permease_BtuC"/>
</dbReference>
<feature type="transmembrane region" description="Helical" evidence="8">
    <location>
        <begin position="156"/>
        <end position="177"/>
    </location>
</feature>
<reference evidence="10" key="2">
    <citation type="journal article" date="2021" name="Appl. Environ. Microbiol.">
        <title>Adaptability of a Caproate-Producing Bacterium Contributes to Its Dominance in an Anaerobic Fermentation System.</title>
        <authorList>
            <person name="Wang H."/>
            <person name="Gu Y."/>
            <person name="Zhou W."/>
            <person name="Zhao D."/>
            <person name="Qiao Z."/>
            <person name="Zheng J."/>
            <person name="Gao J."/>
            <person name="Chen X."/>
            <person name="Ren C."/>
            <person name="Xu Y."/>
        </authorList>
    </citation>
    <scope>NUCLEOTIDE SEQUENCE</scope>
    <source>
        <strain evidence="10">JNU-WLY1368</strain>
    </source>
</reference>
<feature type="transmembrane region" description="Helical" evidence="8">
    <location>
        <begin position="246"/>
        <end position="274"/>
    </location>
</feature>
<protein>
    <submittedName>
        <fullName evidence="9">Iron chelate uptake ABC transporter family permease subunit</fullName>
    </submittedName>
</protein>
<dbReference type="Proteomes" id="UP000501316">
    <property type="component" value="Chromosome"/>
</dbReference>
<name>A0A859DPQ3_9FIRM</name>
<dbReference type="Proteomes" id="UP000509623">
    <property type="component" value="Chromosome"/>
</dbReference>
<reference evidence="10" key="3">
    <citation type="journal article" date="2022" name="Int. J. Syst. Evol. Microbiol.">
        <title>Caproicibacterium lactatifermentans sp. nov., isolated from pit clay used for the production of Chinese strong aroma-type liquor.</title>
        <authorList>
            <person name="Wang H."/>
            <person name="Gu Y."/>
            <person name="Zhao D."/>
            <person name="Qiao Z."/>
            <person name="Zheng J."/>
            <person name="Gao J."/>
            <person name="Ren C."/>
            <person name="Xu Y."/>
        </authorList>
    </citation>
    <scope>NUCLEOTIDE SEQUENCE</scope>
    <source>
        <strain evidence="10">JNU-WLY1368</strain>
    </source>
</reference>
<evidence type="ECO:0000256" key="5">
    <source>
        <dbReference type="ARBA" id="ARBA00022692"/>
    </source>
</evidence>
<comment type="subcellular location">
    <subcellularLocation>
        <location evidence="1">Cell membrane</location>
        <topology evidence="1">Multi-pass membrane protein</topology>
    </subcellularLocation>
</comment>